<sequence>MDQEPEQTQSSSTEDETEARPDKVQQPSKAPRKIAPLLASFPTAMMKFTSFKKHKMPVSSNATKLPDVKKDASLEGPFGLGPLVFPNLQRFNNIKFFLTLYCMVVLAQGFIFGLVGLSIGHFQKEFYLSIPENIILSFSYDFISLLVAILVAYYGSRWHRPKWVAAAAFLVGLGSMFCAVTYMKYQVVMPKEESEGISEALQVLGYGLGYIVGSPNLKPPNNQALKDGVGYNFLWEQVNCWAGFLAATLLAWFAFLPLLCFPTNLPGSHKLRHRKRKEPVIFDKRLKHKKFGPHLKDLLSALQCLSKCPLLICHAMCKATESLSNIGATEFLPKYLENQFLLTPSLATLLTGIILVPGGAIGNFLGGFIVSKLKMSCKSQMRFVMVTSIISLLLFILIVFVECEAVHFAGISEDYDGSGNLGNLTAPCNNHCGCESSDYASVCGRDDTEYFSPCFAGCTSRKIFNNEKTYYNCSCIKEGLTTADFEGDFVDAFPGKCNTKCFKLPLFFAFFFSSIAFSSSATIPIILIILRTLPPNLKSLGMGVTYTTLRLFGSIPGPILFRLTANNSCIYWDVNKCGIRGRCWIYNKSRMVYILLGLCSACKLSTTLLVFSALRKYDFMIAESSENLNLPEKKAKETKKGKK</sequence>
<keyword evidence="6 9" id="KW-0472">Membrane</keyword>
<feature type="transmembrane region" description="Helical" evidence="9">
    <location>
        <begin position="381"/>
        <end position="401"/>
    </location>
</feature>
<feature type="transmembrane region" description="Helical" evidence="9">
    <location>
        <begin position="241"/>
        <end position="265"/>
    </location>
</feature>
<evidence type="ECO:0000256" key="2">
    <source>
        <dbReference type="ARBA" id="ARBA00009657"/>
    </source>
</evidence>
<evidence type="ECO:0000256" key="6">
    <source>
        <dbReference type="ARBA" id="ARBA00023136"/>
    </source>
</evidence>
<evidence type="ECO:0000256" key="4">
    <source>
        <dbReference type="ARBA" id="ARBA00022692"/>
    </source>
</evidence>
<dbReference type="Pfam" id="PF07648">
    <property type="entry name" value="Kazal_2"/>
    <property type="match status" value="1"/>
</dbReference>
<keyword evidence="11" id="KW-1185">Reference proteome</keyword>
<dbReference type="Proteomes" id="UP000886700">
    <property type="component" value="Unplaced"/>
</dbReference>
<evidence type="ECO:0000259" key="10">
    <source>
        <dbReference type="PROSITE" id="PS51465"/>
    </source>
</evidence>
<dbReference type="RefSeq" id="XP_040608703.1">
    <property type="nucleotide sequence ID" value="XM_040752769.1"/>
</dbReference>
<feature type="transmembrane region" description="Helical" evidence="9">
    <location>
        <begin position="340"/>
        <end position="361"/>
    </location>
</feature>
<feature type="transmembrane region" description="Helical" evidence="9">
    <location>
        <begin position="134"/>
        <end position="156"/>
    </location>
</feature>
<evidence type="ECO:0000313" key="12">
    <source>
        <dbReference type="RefSeq" id="XP_040608703.1"/>
    </source>
</evidence>
<keyword evidence="3" id="KW-1003">Cell membrane</keyword>
<evidence type="ECO:0000256" key="5">
    <source>
        <dbReference type="ARBA" id="ARBA00022989"/>
    </source>
</evidence>
<dbReference type="GeneID" id="101841903"/>
<dbReference type="InterPro" id="IPR002350">
    <property type="entry name" value="Kazal_dom"/>
</dbReference>
<keyword evidence="7" id="KW-1015">Disulfide bond</keyword>
<dbReference type="PANTHER" id="PTHR11388:SF95">
    <property type="entry name" value="SOLUTE CARRIER ORGANIC ANION TRANSPORTER FAMILY MEMBER 6A1"/>
    <property type="match status" value="1"/>
</dbReference>
<dbReference type="Pfam" id="PF03137">
    <property type="entry name" value="OATP"/>
    <property type="match status" value="2"/>
</dbReference>
<evidence type="ECO:0000256" key="8">
    <source>
        <dbReference type="SAM" id="MobiDB-lite"/>
    </source>
</evidence>
<dbReference type="PANTHER" id="PTHR11388">
    <property type="entry name" value="ORGANIC ANION TRANSPORTER"/>
    <property type="match status" value="1"/>
</dbReference>
<keyword evidence="5 9" id="KW-1133">Transmembrane helix</keyword>
<evidence type="ECO:0000256" key="1">
    <source>
        <dbReference type="ARBA" id="ARBA00004651"/>
    </source>
</evidence>
<feature type="compositionally biased region" description="Polar residues" evidence="8">
    <location>
        <begin position="1"/>
        <end position="12"/>
    </location>
</feature>
<dbReference type="SUPFAM" id="SSF103473">
    <property type="entry name" value="MFS general substrate transporter"/>
    <property type="match status" value="1"/>
</dbReference>
<feature type="region of interest" description="Disordered" evidence="8">
    <location>
        <begin position="1"/>
        <end position="33"/>
    </location>
</feature>
<reference evidence="12" key="1">
    <citation type="submission" date="2025-08" db="UniProtKB">
        <authorList>
            <consortium name="RefSeq"/>
        </authorList>
    </citation>
    <scope>IDENTIFICATION</scope>
    <source>
        <tissue evidence="12">Liver</tissue>
    </source>
</reference>
<proteinExistence type="inferred from homology"/>
<protein>
    <submittedName>
        <fullName evidence="12">Solute carrier organic anion transporter family member 6A1 isoform X2</fullName>
    </submittedName>
</protein>
<evidence type="ECO:0000313" key="11">
    <source>
        <dbReference type="Proteomes" id="UP000886700"/>
    </source>
</evidence>
<dbReference type="InterPro" id="IPR004156">
    <property type="entry name" value="OATP"/>
</dbReference>
<evidence type="ECO:0000256" key="3">
    <source>
        <dbReference type="ARBA" id="ARBA00022475"/>
    </source>
</evidence>
<feature type="transmembrane region" description="Helical" evidence="9">
    <location>
        <begin position="591"/>
        <end position="614"/>
    </location>
</feature>
<feature type="transmembrane region" description="Helical" evidence="9">
    <location>
        <begin position="506"/>
        <end position="530"/>
    </location>
</feature>
<accession>A0ABM2Y1E1</accession>
<evidence type="ECO:0000256" key="9">
    <source>
        <dbReference type="SAM" id="Phobius"/>
    </source>
</evidence>
<dbReference type="InterPro" id="IPR036058">
    <property type="entry name" value="Kazal_dom_sf"/>
</dbReference>
<comment type="similarity">
    <text evidence="2">Belongs to the organo anion transporter (TC 2.A.60) family.</text>
</comment>
<feature type="domain" description="Kazal-like" evidence="10">
    <location>
        <begin position="422"/>
        <end position="477"/>
    </location>
</feature>
<dbReference type="InterPro" id="IPR036259">
    <property type="entry name" value="MFS_trans_sf"/>
</dbReference>
<dbReference type="PROSITE" id="PS51465">
    <property type="entry name" value="KAZAL_2"/>
    <property type="match status" value="1"/>
</dbReference>
<name>A0ABM2Y1E1_MESAU</name>
<dbReference type="SUPFAM" id="SSF100895">
    <property type="entry name" value="Kazal-type serine protease inhibitors"/>
    <property type="match status" value="1"/>
</dbReference>
<feature type="transmembrane region" description="Helical" evidence="9">
    <location>
        <begin position="96"/>
        <end position="122"/>
    </location>
</feature>
<evidence type="ECO:0000256" key="7">
    <source>
        <dbReference type="ARBA" id="ARBA00023157"/>
    </source>
</evidence>
<dbReference type="Gene3D" id="1.20.1250.20">
    <property type="entry name" value="MFS general substrate transporter like domains"/>
    <property type="match status" value="1"/>
</dbReference>
<gene>
    <name evidence="12" type="primary">LOC101841903</name>
</gene>
<organism evidence="11 12">
    <name type="scientific">Mesocricetus auratus</name>
    <name type="common">Golden hamster</name>
    <dbReference type="NCBI Taxonomy" id="10036"/>
    <lineage>
        <taxon>Eukaryota</taxon>
        <taxon>Metazoa</taxon>
        <taxon>Chordata</taxon>
        <taxon>Craniata</taxon>
        <taxon>Vertebrata</taxon>
        <taxon>Euteleostomi</taxon>
        <taxon>Mammalia</taxon>
        <taxon>Eutheria</taxon>
        <taxon>Euarchontoglires</taxon>
        <taxon>Glires</taxon>
        <taxon>Rodentia</taxon>
        <taxon>Myomorpha</taxon>
        <taxon>Muroidea</taxon>
        <taxon>Cricetidae</taxon>
        <taxon>Cricetinae</taxon>
        <taxon>Mesocricetus</taxon>
    </lineage>
</organism>
<feature type="transmembrane region" description="Helical" evidence="9">
    <location>
        <begin position="163"/>
        <end position="183"/>
    </location>
</feature>
<keyword evidence="4 9" id="KW-0812">Transmembrane</keyword>
<comment type="subcellular location">
    <subcellularLocation>
        <location evidence="1">Cell membrane</location>
        <topology evidence="1">Multi-pass membrane protein</topology>
    </subcellularLocation>
</comment>